<organism evidence="1 2">
    <name type="scientific">Coccidioides posadasii RMSCC 3488</name>
    <dbReference type="NCBI Taxonomy" id="454284"/>
    <lineage>
        <taxon>Eukaryota</taxon>
        <taxon>Fungi</taxon>
        <taxon>Dikarya</taxon>
        <taxon>Ascomycota</taxon>
        <taxon>Pezizomycotina</taxon>
        <taxon>Eurotiomycetes</taxon>
        <taxon>Eurotiomycetidae</taxon>
        <taxon>Onygenales</taxon>
        <taxon>Onygenaceae</taxon>
        <taxon>Coccidioides</taxon>
    </lineage>
</organism>
<evidence type="ECO:0000313" key="1">
    <source>
        <dbReference type="EMBL" id="KMM68635.1"/>
    </source>
</evidence>
<dbReference type="EMBL" id="DS268111">
    <property type="protein sequence ID" value="KMM68635.1"/>
    <property type="molecule type" value="Genomic_DNA"/>
</dbReference>
<gene>
    <name evidence="1" type="ORF">CPAG_04961</name>
</gene>
<dbReference type="AlphaFoldDB" id="A0A0J6FH35"/>
<dbReference type="VEuPathDB" id="FungiDB:CPAG_04961"/>
<evidence type="ECO:0000313" key="2">
    <source>
        <dbReference type="Proteomes" id="UP000054567"/>
    </source>
</evidence>
<dbReference type="Proteomes" id="UP000054567">
    <property type="component" value="Unassembled WGS sequence"/>
</dbReference>
<protein>
    <submittedName>
        <fullName evidence="1">Uncharacterized protein</fullName>
    </submittedName>
</protein>
<proteinExistence type="predicted"/>
<reference evidence="2" key="3">
    <citation type="journal article" date="2010" name="Genome Res.">
        <title>Population genomic sequencing of Coccidioides fungi reveals recent hybridization and transposon control.</title>
        <authorList>
            <person name="Neafsey D.E."/>
            <person name="Barker B.M."/>
            <person name="Sharpton T.J."/>
            <person name="Stajich J.E."/>
            <person name="Park D.J."/>
            <person name="Whiston E."/>
            <person name="Hung C.-Y."/>
            <person name="McMahan C."/>
            <person name="White J."/>
            <person name="Sykes S."/>
            <person name="Heiman D."/>
            <person name="Young S."/>
            <person name="Zeng Q."/>
            <person name="Abouelleil A."/>
            <person name="Aftuck L."/>
            <person name="Bessette D."/>
            <person name="Brown A."/>
            <person name="FitzGerald M."/>
            <person name="Lui A."/>
            <person name="Macdonald J.P."/>
            <person name="Priest M."/>
            <person name="Orbach M.J."/>
            <person name="Galgiani J.N."/>
            <person name="Kirkland T.N."/>
            <person name="Cole G.T."/>
            <person name="Birren B.W."/>
            <person name="Henn M.R."/>
            <person name="Taylor J.W."/>
            <person name="Rounsley S.D."/>
        </authorList>
    </citation>
    <scope>NUCLEOTIDE SEQUENCE [LARGE SCALE GENOMIC DNA]</scope>
    <source>
        <strain evidence="2">RMSCC 3488</strain>
    </source>
</reference>
<name>A0A0J6FH35_COCPO</name>
<reference evidence="1 2" key="1">
    <citation type="submission" date="2007-06" db="EMBL/GenBank/DDBJ databases">
        <title>The Genome Sequence of Coccidioides posadasii RMSCC_3488.</title>
        <authorList>
            <consortium name="Coccidioides Genome Resources Consortium"/>
            <consortium name="The Broad Institute Genome Sequencing Platform"/>
            <person name="Henn M.R."/>
            <person name="Sykes S."/>
            <person name="Young S."/>
            <person name="Jaffe D."/>
            <person name="Berlin A."/>
            <person name="Alvarez P."/>
            <person name="Butler J."/>
            <person name="Gnerre S."/>
            <person name="Grabherr M."/>
            <person name="Mauceli E."/>
            <person name="Brockman W."/>
            <person name="Kodira C."/>
            <person name="Alvarado L."/>
            <person name="Zeng Q."/>
            <person name="Crawford M."/>
            <person name="Antoine C."/>
            <person name="Devon K."/>
            <person name="Galgiani J."/>
            <person name="Orsborn K."/>
            <person name="Lewis M.L."/>
            <person name="Nusbaum C."/>
            <person name="Galagan J."/>
            <person name="Birren B."/>
        </authorList>
    </citation>
    <scope>NUCLEOTIDE SEQUENCE [LARGE SCALE GENOMIC DNA]</scope>
    <source>
        <strain evidence="1 2">RMSCC 3488</strain>
    </source>
</reference>
<reference evidence="2" key="2">
    <citation type="journal article" date="2009" name="Genome Res.">
        <title>Comparative genomic analyses of the human fungal pathogens Coccidioides and their relatives.</title>
        <authorList>
            <person name="Sharpton T.J."/>
            <person name="Stajich J.E."/>
            <person name="Rounsley S.D."/>
            <person name="Gardner M.J."/>
            <person name="Wortman J.R."/>
            <person name="Jordar V.S."/>
            <person name="Maiti R."/>
            <person name="Kodira C.D."/>
            <person name="Neafsey D.E."/>
            <person name="Zeng Q."/>
            <person name="Hung C.-Y."/>
            <person name="McMahan C."/>
            <person name="Muszewska A."/>
            <person name="Grynberg M."/>
            <person name="Mandel M.A."/>
            <person name="Kellner E.M."/>
            <person name="Barker B.M."/>
            <person name="Galgiani J.N."/>
            <person name="Orbach M.J."/>
            <person name="Kirkland T.N."/>
            <person name="Cole G.T."/>
            <person name="Henn M.R."/>
            <person name="Birren B.W."/>
            <person name="Taylor J.W."/>
        </authorList>
    </citation>
    <scope>NUCLEOTIDE SEQUENCE [LARGE SCALE GENOMIC DNA]</scope>
    <source>
        <strain evidence="2">RMSCC 3488</strain>
    </source>
</reference>
<accession>A0A0J6FH35</accession>
<sequence length="165" mass="19427">MLLKLSNDISRIIRIDCTSVQQMKKAIWAQKYWQPDQHFTPFFPHISQMLAYEQKDISTFEWHQHGLPPRRTKIWRTADRTILLDVYSASLPNDAVSEKSQERLTGSSHMLHQQSLLEALCSDYYWNFLDTGPTGLMIGLETMKSARKLCLKHFKKKKRRLSNME</sequence>